<evidence type="ECO:0000313" key="3">
    <source>
        <dbReference type="RefSeq" id="XP_033573838.1"/>
    </source>
</evidence>
<accession>A0A6A6YFT0</accession>
<sequence length="194" mass="21903">MGCFHDFDLALWPLHSKRGEPLPSASPAPIDLVVDVKASNNRRGSAWMGDMELIFPLHDPHRPEGFKKGMFTLESSAAWPTVRGLGRGCRWLYDTRLSMVPMLKQQPEYHSEMAYYPQEPNNLAFIVRIRRRINVSYEEQEDVDVSFLLGGVRVDGVPSGTETDVAFVCRWSHTNITGWPKDIAAGLINIKFSA</sequence>
<dbReference type="AlphaFoldDB" id="A0A6A6YFT0"/>
<name>A0A6A6YFT0_9PEZI</name>
<reference evidence="1 3" key="1">
    <citation type="journal article" date="2020" name="Stud. Mycol.">
        <title>101 Dothideomycetes genomes: a test case for predicting lifestyles and emergence of pathogens.</title>
        <authorList>
            <person name="Haridas S."/>
            <person name="Albert R."/>
            <person name="Binder M."/>
            <person name="Bloem J."/>
            <person name="Labutti K."/>
            <person name="Salamov A."/>
            <person name="Andreopoulos B."/>
            <person name="Baker S."/>
            <person name="Barry K."/>
            <person name="Bills G."/>
            <person name="Bluhm B."/>
            <person name="Cannon C."/>
            <person name="Castanera R."/>
            <person name="Culley D."/>
            <person name="Daum C."/>
            <person name="Ezra D."/>
            <person name="Gonzalez J."/>
            <person name="Henrissat B."/>
            <person name="Kuo A."/>
            <person name="Liang C."/>
            <person name="Lipzen A."/>
            <person name="Lutzoni F."/>
            <person name="Magnuson J."/>
            <person name="Mondo S."/>
            <person name="Nolan M."/>
            <person name="Ohm R."/>
            <person name="Pangilinan J."/>
            <person name="Park H.-J."/>
            <person name="Ramirez L."/>
            <person name="Alfaro M."/>
            <person name="Sun H."/>
            <person name="Tritt A."/>
            <person name="Yoshinaga Y."/>
            <person name="Zwiers L.-H."/>
            <person name="Turgeon B."/>
            <person name="Goodwin S."/>
            <person name="Spatafora J."/>
            <person name="Crous P."/>
            <person name="Grigoriev I."/>
        </authorList>
    </citation>
    <scope>NUCLEOTIDE SEQUENCE</scope>
    <source>
        <strain evidence="1 3">CBS 304.34</strain>
    </source>
</reference>
<evidence type="ECO:0000313" key="1">
    <source>
        <dbReference type="EMBL" id="KAF2806874.1"/>
    </source>
</evidence>
<dbReference type="EMBL" id="MU003706">
    <property type="protein sequence ID" value="KAF2806874.1"/>
    <property type="molecule type" value="Genomic_DNA"/>
</dbReference>
<dbReference type="Proteomes" id="UP000504636">
    <property type="component" value="Unplaced"/>
</dbReference>
<proteinExistence type="predicted"/>
<evidence type="ECO:0000313" key="2">
    <source>
        <dbReference type="Proteomes" id="UP000504636"/>
    </source>
</evidence>
<dbReference type="RefSeq" id="XP_033573838.1">
    <property type="nucleotide sequence ID" value="XM_033728984.1"/>
</dbReference>
<protein>
    <submittedName>
        <fullName evidence="1 3">Uncharacterized protein</fullName>
    </submittedName>
</protein>
<reference evidence="3" key="2">
    <citation type="submission" date="2020-04" db="EMBL/GenBank/DDBJ databases">
        <authorList>
            <consortium name="NCBI Genome Project"/>
        </authorList>
    </citation>
    <scope>NUCLEOTIDE SEQUENCE</scope>
    <source>
        <strain evidence="3">CBS 304.34</strain>
    </source>
</reference>
<keyword evidence="2" id="KW-1185">Reference proteome</keyword>
<gene>
    <name evidence="1 3" type="ORF">BDZ99DRAFT_87257</name>
</gene>
<dbReference type="GeneID" id="54469877"/>
<reference evidence="3" key="3">
    <citation type="submission" date="2025-04" db="UniProtKB">
        <authorList>
            <consortium name="RefSeq"/>
        </authorList>
    </citation>
    <scope>IDENTIFICATION</scope>
    <source>
        <strain evidence="3">CBS 304.34</strain>
    </source>
</reference>
<organism evidence="1">
    <name type="scientific">Mytilinidion resinicola</name>
    <dbReference type="NCBI Taxonomy" id="574789"/>
    <lineage>
        <taxon>Eukaryota</taxon>
        <taxon>Fungi</taxon>
        <taxon>Dikarya</taxon>
        <taxon>Ascomycota</taxon>
        <taxon>Pezizomycotina</taxon>
        <taxon>Dothideomycetes</taxon>
        <taxon>Pleosporomycetidae</taxon>
        <taxon>Mytilinidiales</taxon>
        <taxon>Mytilinidiaceae</taxon>
        <taxon>Mytilinidion</taxon>
    </lineage>
</organism>